<accession>A0A4Y9SZN0</accession>
<evidence type="ECO:0000313" key="1">
    <source>
        <dbReference type="EMBL" id="TFW31924.1"/>
    </source>
</evidence>
<sequence>MGTLHEGLLYDGENMEIRTRWIALSIWVIKEQKVTNNLVGASLLAMVVNDNAGNLTPRGVLRSIVGTPPGAGSLLQGGNQLRA</sequence>
<comment type="caution">
    <text evidence="1">The sequence shown here is derived from an EMBL/GenBank/DDBJ whole genome shotgun (WGS) entry which is preliminary data.</text>
</comment>
<name>A0A4Y9SZN0_PSEFL</name>
<dbReference type="AlphaFoldDB" id="A0A4Y9SZN0"/>
<reference evidence="1 2" key="1">
    <citation type="submission" date="2019-03" db="EMBL/GenBank/DDBJ databases">
        <title>Biocontrol and xenobiotic degradation properties of endophytic Pseudomonas fluorescens strain BRZ63.</title>
        <authorList>
            <person name="Chlebek D.A."/>
            <person name="Pinski A."/>
            <person name="Zur J.P."/>
            <person name="Michalska J."/>
            <person name="Hupert-Kocurek K.T."/>
        </authorList>
    </citation>
    <scope>NUCLEOTIDE SEQUENCE [LARGE SCALE GENOMIC DNA]</scope>
    <source>
        <strain evidence="1 2">BRZ63</strain>
    </source>
</reference>
<evidence type="ECO:0000313" key="2">
    <source>
        <dbReference type="Proteomes" id="UP000297322"/>
    </source>
</evidence>
<organism evidence="1 2">
    <name type="scientific">Pseudomonas fluorescens</name>
    <dbReference type="NCBI Taxonomy" id="294"/>
    <lineage>
        <taxon>Bacteria</taxon>
        <taxon>Pseudomonadati</taxon>
        <taxon>Pseudomonadota</taxon>
        <taxon>Gammaproteobacteria</taxon>
        <taxon>Pseudomonadales</taxon>
        <taxon>Pseudomonadaceae</taxon>
        <taxon>Pseudomonas</taxon>
    </lineage>
</organism>
<protein>
    <submittedName>
        <fullName evidence="1">Uncharacterized protein</fullName>
    </submittedName>
</protein>
<proteinExistence type="predicted"/>
<dbReference type="EMBL" id="SPVI01000343">
    <property type="protein sequence ID" value="TFW31924.1"/>
    <property type="molecule type" value="Genomic_DNA"/>
</dbReference>
<feature type="non-terminal residue" evidence="1">
    <location>
        <position position="83"/>
    </location>
</feature>
<dbReference type="Proteomes" id="UP000297322">
    <property type="component" value="Unassembled WGS sequence"/>
</dbReference>
<gene>
    <name evidence="1" type="ORF">E4T65_30505</name>
</gene>